<evidence type="ECO:0000313" key="5">
    <source>
        <dbReference type="Proteomes" id="UP000265618"/>
    </source>
</evidence>
<evidence type="ECO:0000256" key="1">
    <source>
        <dbReference type="ARBA" id="ARBA00022468"/>
    </source>
</evidence>
<dbReference type="PANTHER" id="PTHR24113">
    <property type="entry name" value="RAN GTPASE-ACTIVATING PROTEIN 1"/>
    <property type="match status" value="1"/>
</dbReference>
<gene>
    <name evidence="4" type="ORF">KIPB_007584</name>
</gene>
<keyword evidence="1" id="KW-0343">GTPase activation</keyword>
<dbReference type="AlphaFoldDB" id="A0A9K3GKT1"/>
<dbReference type="GO" id="GO:0048471">
    <property type="term" value="C:perinuclear region of cytoplasm"/>
    <property type="evidence" value="ECO:0007669"/>
    <property type="project" value="TreeGrafter"/>
</dbReference>
<dbReference type="InterPro" id="IPR001611">
    <property type="entry name" value="Leu-rich_rpt"/>
</dbReference>
<keyword evidence="5" id="KW-1185">Reference proteome</keyword>
<evidence type="ECO:0000313" key="4">
    <source>
        <dbReference type="EMBL" id="GIQ85845.1"/>
    </source>
</evidence>
<organism evidence="4 5">
    <name type="scientific">Kipferlia bialata</name>
    <dbReference type="NCBI Taxonomy" id="797122"/>
    <lineage>
        <taxon>Eukaryota</taxon>
        <taxon>Metamonada</taxon>
        <taxon>Carpediemonas-like organisms</taxon>
        <taxon>Kipferlia</taxon>
    </lineage>
</organism>
<evidence type="ECO:0000256" key="3">
    <source>
        <dbReference type="ARBA" id="ARBA00022737"/>
    </source>
</evidence>
<keyword evidence="3" id="KW-0677">Repeat</keyword>
<dbReference type="InterPro" id="IPR032675">
    <property type="entry name" value="LRR_dom_sf"/>
</dbReference>
<dbReference type="GO" id="GO:0031267">
    <property type="term" value="F:small GTPase binding"/>
    <property type="evidence" value="ECO:0007669"/>
    <property type="project" value="TreeGrafter"/>
</dbReference>
<dbReference type="Pfam" id="PF13516">
    <property type="entry name" value="LRR_6"/>
    <property type="match status" value="3"/>
</dbReference>
<comment type="caution">
    <text evidence="4">The sequence shown here is derived from an EMBL/GenBank/DDBJ whole genome shotgun (WGS) entry which is preliminary data.</text>
</comment>
<dbReference type="GO" id="GO:0005634">
    <property type="term" value="C:nucleus"/>
    <property type="evidence" value="ECO:0007669"/>
    <property type="project" value="TreeGrafter"/>
</dbReference>
<accession>A0A9K3GKT1</accession>
<dbReference type="InterPro" id="IPR027038">
    <property type="entry name" value="RanGap"/>
</dbReference>
<proteinExistence type="predicted"/>
<dbReference type="OrthoDB" id="120976at2759"/>
<name>A0A9K3GKT1_9EUKA</name>
<dbReference type="GO" id="GO:0005096">
    <property type="term" value="F:GTPase activator activity"/>
    <property type="evidence" value="ECO:0007669"/>
    <property type="project" value="UniProtKB-KW"/>
</dbReference>
<dbReference type="Proteomes" id="UP000265618">
    <property type="component" value="Unassembled WGS sequence"/>
</dbReference>
<reference evidence="4 5" key="1">
    <citation type="journal article" date="2018" name="PLoS ONE">
        <title>The draft genome of Kipferlia bialata reveals reductive genome evolution in fornicate parasites.</title>
        <authorList>
            <person name="Tanifuji G."/>
            <person name="Takabayashi S."/>
            <person name="Kume K."/>
            <person name="Takagi M."/>
            <person name="Nakayama T."/>
            <person name="Kamikawa R."/>
            <person name="Inagaki Y."/>
            <person name="Hashimoto T."/>
        </authorList>
    </citation>
    <scope>NUCLEOTIDE SEQUENCE [LARGE SCALE GENOMIC DNA]</scope>
    <source>
        <strain evidence="4">NY0173</strain>
    </source>
</reference>
<dbReference type="SUPFAM" id="SSF52047">
    <property type="entry name" value="RNI-like"/>
    <property type="match status" value="1"/>
</dbReference>
<dbReference type="EMBL" id="BDIP01002168">
    <property type="protein sequence ID" value="GIQ85845.1"/>
    <property type="molecule type" value="Genomic_DNA"/>
</dbReference>
<dbReference type="GO" id="GO:0005829">
    <property type="term" value="C:cytosol"/>
    <property type="evidence" value="ECO:0007669"/>
    <property type="project" value="TreeGrafter"/>
</dbReference>
<keyword evidence="2" id="KW-0433">Leucine-rich repeat</keyword>
<protein>
    <submittedName>
        <fullName evidence="4">Uncharacterized protein</fullName>
    </submittedName>
</protein>
<dbReference type="GO" id="GO:0006913">
    <property type="term" value="P:nucleocytoplasmic transport"/>
    <property type="evidence" value="ECO:0007669"/>
    <property type="project" value="TreeGrafter"/>
</dbReference>
<sequence>MEEQLEETSFEGSGAYQAYIKSCDDLQIHANSQVIIILKNAPAVGPVLDFSRNYLGDRGVVALAEGLRLCVDSITEVNLHGCGVRNNGMTALCDVFKGSNLRVLDISRNDISARGCQNILELIKATPSLELLDFRYNKLMRADDKLRIQQAMARGKK</sequence>
<evidence type="ECO:0000256" key="2">
    <source>
        <dbReference type="ARBA" id="ARBA00022614"/>
    </source>
</evidence>
<dbReference type="Gene3D" id="3.80.10.10">
    <property type="entry name" value="Ribonuclease Inhibitor"/>
    <property type="match status" value="1"/>
</dbReference>
<dbReference type="PANTHER" id="PTHR24113:SF12">
    <property type="entry name" value="RAN GTPASE-ACTIVATING PROTEIN 1"/>
    <property type="match status" value="1"/>
</dbReference>